<proteinExistence type="predicted"/>
<reference evidence="4" key="1">
    <citation type="journal article" date="2023" name="Mol. Phylogenet. Evol.">
        <title>Genome-scale phylogeny and comparative genomics of the fungal order Sordariales.</title>
        <authorList>
            <person name="Hensen N."/>
            <person name="Bonometti L."/>
            <person name="Westerberg I."/>
            <person name="Brannstrom I.O."/>
            <person name="Guillou S."/>
            <person name="Cros-Aarteil S."/>
            <person name="Calhoun S."/>
            <person name="Haridas S."/>
            <person name="Kuo A."/>
            <person name="Mondo S."/>
            <person name="Pangilinan J."/>
            <person name="Riley R."/>
            <person name="LaButti K."/>
            <person name="Andreopoulos B."/>
            <person name="Lipzen A."/>
            <person name="Chen C."/>
            <person name="Yan M."/>
            <person name="Daum C."/>
            <person name="Ng V."/>
            <person name="Clum A."/>
            <person name="Steindorff A."/>
            <person name="Ohm R.A."/>
            <person name="Martin F."/>
            <person name="Silar P."/>
            <person name="Natvig D.O."/>
            <person name="Lalanne C."/>
            <person name="Gautier V."/>
            <person name="Ament-Velasquez S.L."/>
            <person name="Kruys A."/>
            <person name="Hutchinson M.I."/>
            <person name="Powell A.J."/>
            <person name="Barry K."/>
            <person name="Miller A.N."/>
            <person name="Grigoriev I.V."/>
            <person name="Debuchy R."/>
            <person name="Gladieux P."/>
            <person name="Hiltunen Thoren M."/>
            <person name="Johannesson H."/>
        </authorList>
    </citation>
    <scope>NUCLEOTIDE SEQUENCE [LARGE SCALE GENOMIC DNA]</scope>
    <source>
        <strain evidence="4">CBS 340.73</strain>
    </source>
</reference>
<evidence type="ECO:0000256" key="1">
    <source>
        <dbReference type="PROSITE-ProRule" id="PRU00042"/>
    </source>
</evidence>
<dbReference type="PROSITE" id="PS50157">
    <property type="entry name" value="ZINC_FINGER_C2H2_2"/>
    <property type="match status" value="1"/>
</dbReference>
<dbReference type="AlphaFoldDB" id="A0AAN6N818"/>
<keyword evidence="1" id="KW-0479">Metal-binding</keyword>
<dbReference type="GO" id="GO:0008270">
    <property type="term" value="F:zinc ion binding"/>
    <property type="evidence" value="ECO:0007669"/>
    <property type="project" value="UniProtKB-KW"/>
</dbReference>
<organism evidence="3 4">
    <name type="scientific">Diplogelasinospora grovesii</name>
    <dbReference type="NCBI Taxonomy" id="303347"/>
    <lineage>
        <taxon>Eukaryota</taxon>
        <taxon>Fungi</taxon>
        <taxon>Dikarya</taxon>
        <taxon>Ascomycota</taxon>
        <taxon>Pezizomycotina</taxon>
        <taxon>Sordariomycetes</taxon>
        <taxon>Sordariomycetidae</taxon>
        <taxon>Sordariales</taxon>
        <taxon>Diplogelasinosporaceae</taxon>
        <taxon>Diplogelasinospora</taxon>
    </lineage>
</organism>
<evidence type="ECO:0000313" key="4">
    <source>
        <dbReference type="Proteomes" id="UP001303473"/>
    </source>
</evidence>
<gene>
    <name evidence="3" type="ORF">QBC46DRAFT_363730</name>
</gene>
<dbReference type="InterPro" id="IPR036236">
    <property type="entry name" value="Znf_C2H2_sf"/>
</dbReference>
<accession>A0AAN6N818</accession>
<protein>
    <submittedName>
        <fullName evidence="3">Zinc finger X-chromosomal protein</fullName>
    </submittedName>
</protein>
<keyword evidence="1" id="KW-0862">Zinc</keyword>
<keyword evidence="1" id="KW-0863">Zinc-finger</keyword>
<dbReference type="SUPFAM" id="SSF57667">
    <property type="entry name" value="beta-beta-alpha zinc fingers"/>
    <property type="match status" value="1"/>
</dbReference>
<feature type="domain" description="C2H2-type" evidence="2">
    <location>
        <begin position="41"/>
        <end position="70"/>
    </location>
</feature>
<dbReference type="InterPro" id="IPR013087">
    <property type="entry name" value="Znf_C2H2_type"/>
</dbReference>
<evidence type="ECO:0000259" key="2">
    <source>
        <dbReference type="PROSITE" id="PS50157"/>
    </source>
</evidence>
<comment type="caution">
    <text evidence="3">The sequence shown here is derived from an EMBL/GenBank/DDBJ whole genome shotgun (WGS) entry which is preliminary data.</text>
</comment>
<name>A0AAN6N818_9PEZI</name>
<dbReference type="PROSITE" id="PS00028">
    <property type="entry name" value="ZINC_FINGER_C2H2_1"/>
    <property type="match status" value="2"/>
</dbReference>
<dbReference type="Pfam" id="PF12874">
    <property type="entry name" value="zf-met"/>
    <property type="match status" value="1"/>
</dbReference>
<evidence type="ECO:0000313" key="3">
    <source>
        <dbReference type="EMBL" id="KAK3940854.1"/>
    </source>
</evidence>
<keyword evidence="4" id="KW-1185">Reference proteome</keyword>
<dbReference type="Proteomes" id="UP001303473">
    <property type="component" value="Unassembled WGS sequence"/>
</dbReference>
<dbReference type="SMART" id="SM00355">
    <property type="entry name" value="ZnF_C2H2"/>
    <property type="match status" value="3"/>
</dbReference>
<dbReference type="EMBL" id="MU853790">
    <property type="protein sequence ID" value="KAK3940854.1"/>
    <property type="molecule type" value="Genomic_DNA"/>
</dbReference>
<sequence>MGNDFESFECDACPRYFGSERARFQHMEALNHFEWECSDHNYCRECQKTFANFNNLKMHLNSRTHRGQQIQCPFCNFVRSKDPDGAITKNLIGWYGSMQVLHSLNQHLNSPAHQENLYHCRHRSCGKEFTTLAGIINHIESESCGCTRFENVQRSIRSMVSGNKLIAF</sequence>